<dbReference type="Gene3D" id="2.40.30.10">
    <property type="entry name" value="Translation factors"/>
    <property type="match status" value="1"/>
</dbReference>
<sequence>MGEHRGLVRYTVGQRRGLGLSLGRPQYVVGKDPHTNTVTVGEERDLYQSRVRVNDLNLIAAERLESPVRAAVKTRYSQKEADATLYPLENGLLEAVFDQPQRAPAAGQAAVFYQGDLVLGGGTICRADRA</sequence>
<dbReference type="EC" id="2.8.1.13" evidence="3"/>
<dbReference type="Pfam" id="PF20258">
    <property type="entry name" value="tRNA_Me_trans_C"/>
    <property type="match status" value="1"/>
</dbReference>
<feature type="domain" description="tRNA-specific 2-thiouridylase MnmA-like central" evidence="2">
    <location>
        <begin position="1"/>
        <end position="42"/>
    </location>
</feature>
<dbReference type="GO" id="GO:0103016">
    <property type="term" value="F:tRNA-uridine 2-sulfurtransferase activity"/>
    <property type="evidence" value="ECO:0007669"/>
    <property type="project" value="UniProtKB-EC"/>
</dbReference>
<evidence type="ECO:0000259" key="2">
    <source>
        <dbReference type="Pfam" id="PF20259"/>
    </source>
</evidence>
<organism evidence="3">
    <name type="scientific">bioreactor metagenome</name>
    <dbReference type="NCBI Taxonomy" id="1076179"/>
    <lineage>
        <taxon>unclassified sequences</taxon>
        <taxon>metagenomes</taxon>
        <taxon>ecological metagenomes</taxon>
    </lineage>
</organism>
<dbReference type="InterPro" id="IPR046884">
    <property type="entry name" value="MnmA-like_central"/>
</dbReference>
<dbReference type="PANTHER" id="PTHR11933">
    <property type="entry name" value="TRNA 5-METHYLAMINOMETHYL-2-THIOURIDYLATE -METHYLTRANSFERASE"/>
    <property type="match status" value="1"/>
</dbReference>
<evidence type="ECO:0000259" key="1">
    <source>
        <dbReference type="Pfam" id="PF20258"/>
    </source>
</evidence>
<accession>A0A645G1P2</accession>
<dbReference type="GO" id="GO:0002143">
    <property type="term" value="P:tRNA wobble position uridine thiolation"/>
    <property type="evidence" value="ECO:0007669"/>
    <property type="project" value="TreeGrafter"/>
</dbReference>
<name>A0A645G1P2_9ZZZZ</name>
<dbReference type="AlphaFoldDB" id="A0A645G1P2"/>
<dbReference type="EMBL" id="VSSQ01065310">
    <property type="protein sequence ID" value="MPN18054.1"/>
    <property type="molecule type" value="Genomic_DNA"/>
</dbReference>
<proteinExistence type="predicted"/>
<dbReference type="InterPro" id="IPR023382">
    <property type="entry name" value="MnmA-like_central_sf"/>
</dbReference>
<dbReference type="Gene3D" id="2.30.30.280">
    <property type="entry name" value="Adenine nucleotide alpha hydrolases-like domains"/>
    <property type="match status" value="1"/>
</dbReference>
<keyword evidence="3" id="KW-0808">Transferase</keyword>
<dbReference type="InterPro" id="IPR046885">
    <property type="entry name" value="MnmA-like_C"/>
</dbReference>
<evidence type="ECO:0000313" key="3">
    <source>
        <dbReference type="EMBL" id="MPN18054.1"/>
    </source>
</evidence>
<gene>
    <name evidence="3" type="primary">mnmA_48</name>
    <name evidence="3" type="ORF">SDC9_165412</name>
</gene>
<feature type="domain" description="tRNA-specific 2-thiouridylase MnmA-like C-terminal" evidence="1">
    <location>
        <begin position="51"/>
        <end position="124"/>
    </location>
</feature>
<dbReference type="Pfam" id="PF20259">
    <property type="entry name" value="tRNA_Me_trans_M"/>
    <property type="match status" value="1"/>
</dbReference>
<protein>
    <submittedName>
        <fullName evidence="3">tRNA-specific 2-thiouridylase MnmA</fullName>
        <ecNumber evidence="3">2.8.1.13</ecNumber>
    </submittedName>
</protein>
<reference evidence="3" key="1">
    <citation type="submission" date="2019-08" db="EMBL/GenBank/DDBJ databases">
        <authorList>
            <person name="Kucharzyk K."/>
            <person name="Murdoch R.W."/>
            <person name="Higgins S."/>
            <person name="Loffler F."/>
        </authorList>
    </citation>
    <scope>NUCLEOTIDE SEQUENCE</scope>
</reference>
<comment type="caution">
    <text evidence="3">The sequence shown here is derived from an EMBL/GenBank/DDBJ whole genome shotgun (WGS) entry which is preliminary data.</text>
</comment>
<dbReference type="PANTHER" id="PTHR11933:SF5">
    <property type="entry name" value="MITOCHONDRIAL TRNA-SPECIFIC 2-THIOURIDYLASE 1"/>
    <property type="match status" value="1"/>
</dbReference>